<dbReference type="GO" id="GO:0019748">
    <property type="term" value="P:secondary metabolic process"/>
    <property type="evidence" value="ECO:0007669"/>
    <property type="project" value="TreeGrafter"/>
</dbReference>
<evidence type="ECO:0000313" key="4">
    <source>
        <dbReference type="Proteomes" id="UP000285092"/>
    </source>
</evidence>
<dbReference type="SUPFAM" id="SSF51556">
    <property type="entry name" value="Metallo-dependent hydrolases"/>
    <property type="match status" value="1"/>
</dbReference>
<evidence type="ECO:0000259" key="2">
    <source>
        <dbReference type="Pfam" id="PF04909"/>
    </source>
</evidence>
<sequence length="390" mass="42919">MSYAYGRVINDADSHTMETQDWIYEFLDSDDLREKYGTLYKADKSGRVVGMIEKAKARATDPEADAAAADDPISGDKGWMAFGAFDASERARMLDKYGFVSQLVFTTACLAAMGKAESDEEKYAIVRAANKAQQAFCDGDRRLVNVAYIPLDNPALALAEAERAIAAGAGAVGVAPMPSGGMSPGHPDHAPFWAMLENRKIPFMVHIGTGTKTQPKGYHNNGRERAPDLHGGGENLRFADFTSLCFAPQEFLTAMVYDGIFQRHPGLRGGVIESGAGWVPDFLRRLDYAYKSFKRTDPYVQELEMLPSEFIRRAVKFTPFPGEDVGEMIRDGGAELFMFSSDYPHPEGTKDPVGKFESTLEGVDEATKDMFYRTNYDAMMNYQSSAALAA</sequence>
<comment type="caution">
    <text evidence="3">The sequence shown here is derived from an EMBL/GenBank/DDBJ whole genome shotgun (WGS) entry which is preliminary data.</text>
</comment>
<reference evidence="3 4" key="1">
    <citation type="submission" date="2018-08" db="EMBL/GenBank/DDBJ databases">
        <title>Altererythrobacter sp.Ery1 and Ery12, the genome sequencing of novel strains in genus Alterythrobacter.</title>
        <authorList>
            <person name="Cheng H."/>
            <person name="Wu Y.-H."/>
            <person name="Fang C."/>
            <person name="Xu X.-W."/>
        </authorList>
    </citation>
    <scope>NUCLEOTIDE SEQUENCE [LARGE SCALE GENOMIC DNA]</scope>
    <source>
        <strain evidence="3 4">Ery1</strain>
    </source>
</reference>
<dbReference type="EMBL" id="QXFK01000016">
    <property type="protein sequence ID" value="RIV78164.1"/>
    <property type="molecule type" value="Genomic_DNA"/>
</dbReference>
<dbReference type="Pfam" id="PF04909">
    <property type="entry name" value="Amidohydro_2"/>
    <property type="match status" value="1"/>
</dbReference>
<dbReference type="GO" id="GO:0016831">
    <property type="term" value="F:carboxy-lyase activity"/>
    <property type="evidence" value="ECO:0007669"/>
    <property type="project" value="InterPro"/>
</dbReference>
<organism evidence="3 4">
    <name type="scientific">Pelagerythrobacter aerophilus</name>
    <dbReference type="NCBI Taxonomy" id="2306995"/>
    <lineage>
        <taxon>Bacteria</taxon>
        <taxon>Pseudomonadati</taxon>
        <taxon>Pseudomonadota</taxon>
        <taxon>Alphaproteobacteria</taxon>
        <taxon>Sphingomonadales</taxon>
        <taxon>Erythrobacteraceae</taxon>
        <taxon>Pelagerythrobacter</taxon>
    </lineage>
</organism>
<keyword evidence="1" id="KW-0456">Lyase</keyword>
<dbReference type="AlphaFoldDB" id="A0A418NHP3"/>
<dbReference type="GO" id="GO:0005737">
    <property type="term" value="C:cytoplasm"/>
    <property type="evidence" value="ECO:0007669"/>
    <property type="project" value="TreeGrafter"/>
</dbReference>
<dbReference type="OrthoDB" id="9799024at2"/>
<dbReference type="GO" id="GO:0016787">
    <property type="term" value="F:hydrolase activity"/>
    <property type="evidence" value="ECO:0007669"/>
    <property type="project" value="UniProtKB-KW"/>
</dbReference>
<name>A0A418NHP3_9SPHN</name>
<dbReference type="Gene3D" id="3.20.20.140">
    <property type="entry name" value="Metal-dependent hydrolases"/>
    <property type="match status" value="1"/>
</dbReference>
<evidence type="ECO:0000256" key="1">
    <source>
        <dbReference type="ARBA" id="ARBA00023239"/>
    </source>
</evidence>
<gene>
    <name evidence="3" type="ORF">D2V04_09845</name>
</gene>
<dbReference type="PANTHER" id="PTHR21240:SF28">
    <property type="entry name" value="ISO-OROTATE DECARBOXYLASE (EUROFUNG)"/>
    <property type="match status" value="1"/>
</dbReference>
<feature type="domain" description="Amidohydrolase-related" evidence="2">
    <location>
        <begin position="68"/>
        <end position="375"/>
    </location>
</feature>
<keyword evidence="3" id="KW-0378">Hydrolase</keyword>
<accession>A0A418NHP3</accession>
<proteinExistence type="predicted"/>
<dbReference type="InterPro" id="IPR032466">
    <property type="entry name" value="Metal_Hydrolase"/>
</dbReference>
<keyword evidence="4" id="KW-1185">Reference proteome</keyword>
<evidence type="ECO:0000313" key="3">
    <source>
        <dbReference type="EMBL" id="RIV78164.1"/>
    </source>
</evidence>
<protein>
    <submittedName>
        <fullName evidence="3">Amidohydrolase</fullName>
    </submittedName>
</protein>
<dbReference type="InterPro" id="IPR006680">
    <property type="entry name" value="Amidohydro-rel"/>
</dbReference>
<dbReference type="InterPro" id="IPR032465">
    <property type="entry name" value="ACMSD"/>
</dbReference>
<dbReference type="PANTHER" id="PTHR21240">
    <property type="entry name" value="2-AMINO-3-CARBOXYLMUCONATE-6-SEMIALDEHYDE DECARBOXYLASE"/>
    <property type="match status" value="1"/>
</dbReference>
<dbReference type="Proteomes" id="UP000285092">
    <property type="component" value="Unassembled WGS sequence"/>
</dbReference>